<dbReference type="EMBL" id="GQ869382">
    <property type="protein sequence ID" value="ACX33929.1"/>
    <property type="molecule type" value="Genomic_DNA"/>
</dbReference>
<dbReference type="InterPro" id="IPR000014">
    <property type="entry name" value="PAS"/>
</dbReference>
<dbReference type="AlphaFoldDB" id="D3W8I0"/>
<proteinExistence type="predicted"/>
<keyword evidence="4" id="KW-0808">Transferase</keyword>
<dbReference type="CDD" id="cd00082">
    <property type="entry name" value="HisKA"/>
    <property type="match status" value="1"/>
</dbReference>
<dbReference type="SMART" id="SM00388">
    <property type="entry name" value="HisKA"/>
    <property type="match status" value="1"/>
</dbReference>
<dbReference type="Pfam" id="PF12860">
    <property type="entry name" value="PAS_7"/>
    <property type="match status" value="1"/>
</dbReference>
<dbReference type="Gene3D" id="1.10.287.130">
    <property type="match status" value="1"/>
</dbReference>
<dbReference type="InterPro" id="IPR003594">
    <property type="entry name" value="HATPase_dom"/>
</dbReference>
<dbReference type="EC" id="2.7.13.3" evidence="2"/>
<dbReference type="SUPFAM" id="SSF55874">
    <property type="entry name" value="ATPase domain of HSP90 chaperone/DNA topoisomerase II/histidine kinase"/>
    <property type="match status" value="1"/>
</dbReference>
<name>D3W8I0_9ZZZZ</name>
<dbReference type="InterPro" id="IPR003660">
    <property type="entry name" value="HAMP_dom"/>
</dbReference>
<evidence type="ECO:0000256" key="5">
    <source>
        <dbReference type="ARBA" id="ARBA00022777"/>
    </source>
</evidence>
<evidence type="ECO:0000256" key="7">
    <source>
        <dbReference type="SAM" id="Phobius"/>
    </source>
</evidence>
<evidence type="ECO:0000256" key="2">
    <source>
        <dbReference type="ARBA" id="ARBA00012438"/>
    </source>
</evidence>
<dbReference type="SUPFAM" id="SSF47384">
    <property type="entry name" value="Homodimeric domain of signal transducing histidine kinase"/>
    <property type="match status" value="1"/>
</dbReference>
<dbReference type="GO" id="GO:0016020">
    <property type="term" value="C:membrane"/>
    <property type="evidence" value="ECO:0007669"/>
    <property type="project" value="InterPro"/>
</dbReference>
<dbReference type="NCBIfam" id="TIGR00229">
    <property type="entry name" value="sensory_box"/>
    <property type="match status" value="1"/>
</dbReference>
<organism evidence="10">
    <name type="scientific">uncultured prokaryote AT5</name>
    <dbReference type="NCBI Taxonomy" id="672203"/>
    <lineage>
        <taxon>unclassified sequences</taxon>
        <taxon>environmental samples</taxon>
    </lineage>
</organism>
<protein>
    <recommendedName>
        <fullName evidence="2">histidine kinase</fullName>
        <ecNumber evidence="2">2.7.13.3</ecNumber>
    </recommendedName>
</protein>
<sequence>MTEESLSEANKGRGRFGLRGRLLFAFAGISMFAVVAGLTGQYAFNEVRKALDRTKGTIPPALAAVALARESEQVLAVGPRMLSARTDDEVKRRSMAASDGLVNIGRLVDELRATIVDPLDTERLTSYVTNLRSNLSQFEVVASERVRAAIRREKLVNDTFAAYHEFRTAWGQHYAELQGNVLQLRNKIDAASNSQERQAAINRFELAADTLEQIEREASVVFEFLTRAANTEDTGLLQSQASDARNSVRALKGRIDDLERKLAEGLIDPTQRLNSIVTDVDGLFVTRTKEIEANRAGQRLLIANIALGDQLATVVEQLVDRARRDIDTATAQAYSVQTFGGAVQLGVVALSLISSVLIVWLYVGRNIVARLMNLSGIMTAIAGGSRSVAVPVAGTDEIGAMGRAVEIFRRNAVDLDHLLAERAEAATRLERLVEERTRELAHRQAELRVTFDNMGDGVVMFNEEMRLAAWNRNLQEILDLPDSFFTEPRTYRDYIAYLIKHGEFGDVDLDAELQRQVEHADRQRRIERTRPDGRVLEIRVNPVPGGGFVAIYSDITERKKAEERVRAARDAAEAALRELKAAQNRLVQAEKLASLGQLTAGIAHEIKNPLNFVNNFSAVSVELIDELREALAGAHLDGKLQTEIGEIADMLQGNLDKVVQHGKRADSIVKNMLLHSRQGSGDHRPIDINALVEESLNLAYHGARAEKPGFNITLERCFDQAAGEVDLFPQEITRVLLNLISNGFYAATKRKADANGGSYEPTLAATTKNLGDSVEIKIRDNGTGIPPEVKEKMFNPFFTTKPAGEGTGLGLSLSHDIIVKQHAGSIEVDTKPGEFTEFRIVLPRSAATIAKSGERT</sequence>
<feature type="coiled-coil region" evidence="6">
    <location>
        <begin position="174"/>
        <end position="217"/>
    </location>
</feature>
<feature type="domain" description="HAMP" evidence="9">
    <location>
        <begin position="365"/>
        <end position="417"/>
    </location>
</feature>
<dbReference type="InterPro" id="IPR004358">
    <property type="entry name" value="Sig_transdc_His_kin-like_C"/>
</dbReference>
<dbReference type="Pfam" id="PF00672">
    <property type="entry name" value="HAMP"/>
    <property type="match status" value="1"/>
</dbReference>
<evidence type="ECO:0000256" key="6">
    <source>
        <dbReference type="SAM" id="Coils"/>
    </source>
</evidence>
<dbReference type="InterPro" id="IPR038188">
    <property type="entry name" value="TorS_sensor_sf"/>
</dbReference>
<dbReference type="PRINTS" id="PR00344">
    <property type="entry name" value="BCTRLSENSOR"/>
</dbReference>
<dbReference type="PROSITE" id="PS50885">
    <property type="entry name" value="HAMP"/>
    <property type="match status" value="1"/>
</dbReference>
<keyword evidence="7" id="KW-0812">Transmembrane</keyword>
<dbReference type="SUPFAM" id="SSF55785">
    <property type="entry name" value="PYP-like sensor domain (PAS domain)"/>
    <property type="match status" value="1"/>
</dbReference>
<feature type="transmembrane region" description="Helical" evidence="7">
    <location>
        <begin position="21"/>
        <end position="44"/>
    </location>
</feature>
<keyword evidence="6" id="KW-0175">Coiled coil</keyword>
<dbReference type="Gene3D" id="3.30.450.20">
    <property type="entry name" value="PAS domain"/>
    <property type="match status" value="1"/>
</dbReference>
<dbReference type="Gene3D" id="3.30.565.10">
    <property type="entry name" value="Histidine kinase-like ATPase, C-terminal domain"/>
    <property type="match status" value="1"/>
</dbReference>
<evidence type="ECO:0000256" key="1">
    <source>
        <dbReference type="ARBA" id="ARBA00000085"/>
    </source>
</evidence>
<feature type="coiled-coil region" evidence="6">
    <location>
        <begin position="241"/>
        <end position="268"/>
    </location>
</feature>
<feature type="domain" description="Histidine kinase" evidence="8">
    <location>
        <begin position="601"/>
        <end position="846"/>
    </location>
</feature>
<evidence type="ECO:0000259" key="9">
    <source>
        <dbReference type="PROSITE" id="PS50885"/>
    </source>
</evidence>
<dbReference type="SUPFAM" id="SSF158472">
    <property type="entry name" value="HAMP domain-like"/>
    <property type="match status" value="1"/>
</dbReference>
<accession>D3W8I0</accession>
<dbReference type="InterPro" id="IPR035965">
    <property type="entry name" value="PAS-like_dom_sf"/>
</dbReference>
<reference evidence="10" key="1">
    <citation type="journal article" date="2010" name="Appl. Environ. Microbiol.">
        <title>Expanding small-molecule functional metagenomics through parallel screening of broad-host-range cosmid environmental DNA libraries in diverse proteobacteria.</title>
        <authorList>
            <person name="Craig J.W."/>
            <person name="Chang F.Y."/>
            <person name="Kim J.H."/>
            <person name="Obiajulu S.C."/>
            <person name="Brady S.F."/>
        </authorList>
    </citation>
    <scope>NUCLEOTIDE SEQUENCE</scope>
</reference>
<keyword evidence="3" id="KW-0597">Phosphoprotein</keyword>
<dbReference type="Pfam" id="PF02518">
    <property type="entry name" value="HATPase_c"/>
    <property type="match status" value="1"/>
</dbReference>
<evidence type="ECO:0000313" key="10">
    <source>
        <dbReference type="EMBL" id="ACX33929.1"/>
    </source>
</evidence>
<dbReference type="Gene3D" id="1.10.8.500">
    <property type="entry name" value="HAMP domain in histidine kinase"/>
    <property type="match status" value="1"/>
</dbReference>
<dbReference type="InterPro" id="IPR003661">
    <property type="entry name" value="HisK_dim/P_dom"/>
</dbReference>
<dbReference type="PANTHER" id="PTHR43065:SF42">
    <property type="entry name" value="TWO-COMPONENT SENSOR PPRA"/>
    <property type="match status" value="1"/>
</dbReference>
<dbReference type="InterPro" id="IPR005467">
    <property type="entry name" value="His_kinase_dom"/>
</dbReference>
<dbReference type="CDD" id="cd06225">
    <property type="entry name" value="HAMP"/>
    <property type="match status" value="1"/>
</dbReference>
<dbReference type="SMART" id="SM00387">
    <property type="entry name" value="HATPase_c"/>
    <property type="match status" value="1"/>
</dbReference>
<evidence type="ECO:0000259" key="8">
    <source>
        <dbReference type="PROSITE" id="PS50109"/>
    </source>
</evidence>
<dbReference type="GO" id="GO:0000155">
    <property type="term" value="F:phosphorelay sensor kinase activity"/>
    <property type="evidence" value="ECO:0007669"/>
    <property type="project" value="InterPro"/>
</dbReference>
<dbReference type="Gene3D" id="1.20.58.920">
    <property type="match status" value="1"/>
</dbReference>
<dbReference type="SMART" id="SM00304">
    <property type="entry name" value="HAMP"/>
    <property type="match status" value="1"/>
</dbReference>
<keyword evidence="7" id="KW-1133">Transmembrane helix</keyword>
<keyword evidence="7" id="KW-0472">Membrane</keyword>
<evidence type="ECO:0000256" key="4">
    <source>
        <dbReference type="ARBA" id="ARBA00022679"/>
    </source>
</evidence>
<dbReference type="InterPro" id="IPR036097">
    <property type="entry name" value="HisK_dim/P_sf"/>
</dbReference>
<feature type="transmembrane region" description="Helical" evidence="7">
    <location>
        <begin position="342"/>
        <end position="363"/>
    </location>
</feature>
<dbReference type="InterPro" id="IPR036890">
    <property type="entry name" value="HATPase_C_sf"/>
</dbReference>
<comment type="catalytic activity">
    <reaction evidence="1">
        <text>ATP + protein L-histidine = ADP + protein N-phospho-L-histidine.</text>
        <dbReference type="EC" id="2.7.13.3"/>
    </reaction>
</comment>
<dbReference type="PANTHER" id="PTHR43065">
    <property type="entry name" value="SENSOR HISTIDINE KINASE"/>
    <property type="match status" value="1"/>
</dbReference>
<evidence type="ECO:0000256" key="3">
    <source>
        <dbReference type="ARBA" id="ARBA00022553"/>
    </source>
</evidence>
<dbReference type="PROSITE" id="PS50109">
    <property type="entry name" value="HIS_KIN"/>
    <property type="match status" value="1"/>
</dbReference>
<feature type="coiled-coil region" evidence="6">
    <location>
        <begin position="558"/>
        <end position="592"/>
    </location>
</feature>
<keyword evidence="5 10" id="KW-0418">Kinase</keyword>